<organism evidence="1 2">
    <name type="scientific">Panagrellus redivivus</name>
    <name type="common">Microworm</name>
    <dbReference type="NCBI Taxonomy" id="6233"/>
    <lineage>
        <taxon>Eukaryota</taxon>
        <taxon>Metazoa</taxon>
        <taxon>Ecdysozoa</taxon>
        <taxon>Nematoda</taxon>
        <taxon>Chromadorea</taxon>
        <taxon>Rhabditida</taxon>
        <taxon>Tylenchina</taxon>
        <taxon>Panagrolaimomorpha</taxon>
        <taxon>Panagrolaimoidea</taxon>
        <taxon>Panagrolaimidae</taxon>
        <taxon>Panagrellus</taxon>
    </lineage>
</organism>
<proteinExistence type="predicted"/>
<name>A0A7E4ZZS8_PANRE</name>
<accession>A0A7E4ZZS8</accession>
<evidence type="ECO:0000313" key="2">
    <source>
        <dbReference type="WBParaSite" id="Pan_g5992.t1"/>
    </source>
</evidence>
<keyword evidence="1" id="KW-1185">Reference proteome</keyword>
<dbReference type="AlphaFoldDB" id="A0A7E4ZZS8"/>
<sequence length="115" mass="13156">MVYDDNIANILRKNQVFPNEMGFYRLDISDKVVLELLDLFLVKFNSLLVRPMVLLLAFQRLKPITLSEAIVEKIVSAGRFDGFCNIPEIPFNLVIIESNEDGKTLSCDFRTDTTI</sequence>
<reference evidence="2" key="2">
    <citation type="submission" date="2020-10" db="UniProtKB">
        <authorList>
            <consortium name="WormBaseParasite"/>
        </authorList>
    </citation>
    <scope>IDENTIFICATION</scope>
</reference>
<reference evidence="1" key="1">
    <citation type="journal article" date="2013" name="Genetics">
        <title>The draft genome and transcriptome of Panagrellus redivivus are shaped by the harsh demands of a free-living lifestyle.</title>
        <authorList>
            <person name="Srinivasan J."/>
            <person name="Dillman A.R."/>
            <person name="Macchietto M.G."/>
            <person name="Heikkinen L."/>
            <person name="Lakso M."/>
            <person name="Fracchia K.M."/>
            <person name="Antoshechkin I."/>
            <person name="Mortazavi A."/>
            <person name="Wong G."/>
            <person name="Sternberg P.W."/>
        </authorList>
    </citation>
    <scope>NUCLEOTIDE SEQUENCE [LARGE SCALE GENOMIC DNA]</scope>
    <source>
        <strain evidence="1">MT8872</strain>
    </source>
</reference>
<dbReference type="Proteomes" id="UP000492821">
    <property type="component" value="Unassembled WGS sequence"/>
</dbReference>
<protein>
    <submittedName>
        <fullName evidence="2">BTB_2 domain-containing protein</fullName>
    </submittedName>
</protein>
<evidence type="ECO:0000313" key="1">
    <source>
        <dbReference type="Proteomes" id="UP000492821"/>
    </source>
</evidence>
<dbReference type="WBParaSite" id="Pan_g5992.t1">
    <property type="protein sequence ID" value="Pan_g5992.t1"/>
    <property type="gene ID" value="Pan_g5992"/>
</dbReference>